<feature type="binding site" evidence="3">
    <location>
        <begin position="80"/>
        <end position="82"/>
    </location>
    <ligand>
        <name>substrate</name>
    </ligand>
</feature>
<name>A0ABT1JDN0_ACTCY</name>
<gene>
    <name evidence="4" type="ORF">G443_000176</name>
</gene>
<feature type="binding site" evidence="3">
    <location>
        <position position="35"/>
    </location>
    <ligand>
        <name>Mg(2+)</name>
        <dbReference type="ChEBI" id="CHEBI:18420"/>
    </ligand>
</feature>
<protein>
    <recommendedName>
        <fullName evidence="3">Isoprenyl transferase</fullName>
        <ecNumber evidence="3">2.5.1.-</ecNumber>
    </recommendedName>
</protein>
<dbReference type="HAMAP" id="MF_01139">
    <property type="entry name" value="ISPT"/>
    <property type="match status" value="1"/>
</dbReference>
<dbReference type="PANTHER" id="PTHR10291">
    <property type="entry name" value="DEHYDRODOLICHYL DIPHOSPHATE SYNTHASE FAMILY MEMBER"/>
    <property type="match status" value="1"/>
</dbReference>
<feature type="binding site" evidence="3">
    <location>
        <position position="40"/>
    </location>
    <ligand>
        <name>substrate</name>
    </ligand>
</feature>
<accession>A0ABT1JDN0</accession>
<dbReference type="NCBIfam" id="TIGR00055">
    <property type="entry name" value="uppS"/>
    <property type="match status" value="1"/>
</dbReference>
<dbReference type="InterPro" id="IPR036424">
    <property type="entry name" value="UPP_synth-like_sf"/>
</dbReference>
<proteinExistence type="inferred from homology"/>
<feature type="binding site" evidence="3">
    <location>
        <begin position="212"/>
        <end position="214"/>
    </location>
    <ligand>
        <name>substrate</name>
    </ligand>
</feature>
<keyword evidence="5" id="KW-1185">Reference proteome</keyword>
<feature type="active site" evidence="3">
    <location>
        <position position="35"/>
    </location>
</feature>
<dbReference type="PROSITE" id="PS01066">
    <property type="entry name" value="UPP_SYNTHASE"/>
    <property type="match status" value="1"/>
</dbReference>
<evidence type="ECO:0000313" key="5">
    <source>
        <dbReference type="Proteomes" id="UP000791080"/>
    </source>
</evidence>
<keyword evidence="3" id="KW-0479">Metal-binding</keyword>
<dbReference type="EC" id="2.5.1.-" evidence="3"/>
<dbReference type="NCBIfam" id="NF011403">
    <property type="entry name" value="PRK14828.1"/>
    <property type="match status" value="1"/>
</dbReference>
<evidence type="ECO:0000256" key="2">
    <source>
        <dbReference type="ARBA" id="ARBA00038453"/>
    </source>
</evidence>
<keyword evidence="3" id="KW-0460">Magnesium</keyword>
<feature type="binding site" evidence="3">
    <location>
        <position position="52"/>
    </location>
    <ligand>
        <name>substrate</name>
    </ligand>
</feature>
<comment type="subunit">
    <text evidence="3">Homodimer.</text>
</comment>
<evidence type="ECO:0000256" key="1">
    <source>
        <dbReference type="ARBA" id="ARBA00022679"/>
    </source>
</evidence>
<comment type="similarity">
    <text evidence="2">Belongs to the UPP synthase family. Z-FPP synthase subfamily.</text>
</comment>
<evidence type="ECO:0000256" key="3">
    <source>
        <dbReference type="HAMAP-Rule" id="MF_01139"/>
    </source>
</evidence>
<comment type="cofactor">
    <cofactor evidence="3">
        <name>Mg(2+)</name>
        <dbReference type="ChEBI" id="CHEBI:18420"/>
    </cofactor>
    <text evidence="3">Binds 2 magnesium ions per subunit.</text>
</comment>
<organism evidence="4 5">
    <name type="scientific">Actinoalloteichus caeruleus DSM 43889</name>
    <dbReference type="NCBI Taxonomy" id="1120930"/>
    <lineage>
        <taxon>Bacteria</taxon>
        <taxon>Bacillati</taxon>
        <taxon>Actinomycetota</taxon>
        <taxon>Actinomycetes</taxon>
        <taxon>Pseudonocardiales</taxon>
        <taxon>Pseudonocardiaceae</taxon>
        <taxon>Actinoalloteichus</taxon>
        <taxon>Actinoalloteichus cyanogriseus</taxon>
    </lineage>
</organism>
<dbReference type="PANTHER" id="PTHR10291:SF43">
    <property type="entry name" value="DEHYDRODOLICHYL DIPHOSPHATE SYNTHASE COMPLEX SUBUNIT DHDDS"/>
    <property type="match status" value="1"/>
</dbReference>
<dbReference type="InterPro" id="IPR018520">
    <property type="entry name" value="UPP_synth-like_CS"/>
</dbReference>
<feature type="binding site" evidence="3">
    <location>
        <position position="86"/>
    </location>
    <ligand>
        <name>substrate</name>
    </ligand>
</feature>
<dbReference type="Gene3D" id="3.40.1180.10">
    <property type="entry name" value="Decaprenyl diphosphate synthase-like"/>
    <property type="match status" value="1"/>
</dbReference>
<feature type="binding site" evidence="3">
    <location>
        <begin position="36"/>
        <end position="39"/>
    </location>
    <ligand>
        <name>substrate</name>
    </ligand>
</feature>
<comment type="caution">
    <text evidence="3">Lacks conserved residue(s) required for the propagation of feature annotation.</text>
</comment>
<dbReference type="CDD" id="cd00475">
    <property type="entry name" value="Cis_IPPS"/>
    <property type="match status" value="1"/>
</dbReference>
<keyword evidence="1 3" id="KW-0808">Transferase</keyword>
<reference evidence="4 5" key="2">
    <citation type="submission" date="2022-06" db="EMBL/GenBank/DDBJ databases">
        <title>Genomic Encyclopedia of Type Strains, Phase I: the one thousand microbial genomes (KMG-I) project.</title>
        <authorList>
            <person name="Kyrpides N."/>
        </authorList>
    </citation>
    <scope>NUCLEOTIDE SEQUENCE [LARGE SCALE GENOMIC DNA]</scope>
    <source>
        <strain evidence="4 5">DSM 43889</strain>
    </source>
</reference>
<comment type="function">
    <text evidence="3">Catalyzes the condensation of isopentenyl diphosphate (IPP) with allylic pyrophosphates generating different type of terpenoids.</text>
</comment>
<feature type="binding site" evidence="3">
    <location>
        <position position="206"/>
    </location>
    <ligand>
        <name>substrate</name>
    </ligand>
</feature>
<evidence type="ECO:0000313" key="4">
    <source>
        <dbReference type="EMBL" id="MCP2329906.1"/>
    </source>
</evidence>
<comment type="caution">
    <text evidence="4">The sequence shown here is derived from an EMBL/GenBank/DDBJ whole genome shotgun (WGS) entry which is preliminary data.</text>
</comment>
<feature type="active site" description="Proton acceptor" evidence="3">
    <location>
        <position position="83"/>
    </location>
</feature>
<dbReference type="EMBL" id="AUBJ02000001">
    <property type="protein sequence ID" value="MCP2329906.1"/>
    <property type="molecule type" value="Genomic_DNA"/>
</dbReference>
<dbReference type="SUPFAM" id="SSF64005">
    <property type="entry name" value="Undecaprenyl diphosphate synthase"/>
    <property type="match status" value="1"/>
</dbReference>
<sequence length="265" mass="29606">MRTRLRDAIYSRYAKRLSGQLAGRPRPRHIGFVVDGNRRWAKSVGLSTVDGHRAGAEKIKTLLRWCDEQGIRHVTLYLLSTENLNRGPEELKPLMEIIEGVVNDLAADGNPWPVEIIGTLDMLPGDMARNLKTAAARTQGRRSGAQVNAAIGYGGRQEIVDAVRSLMLEHAATGRGMRELAEEVNPALISEHLYTQAQPDPEIIIRTSGEQRISGFLLWQSAEADLHFADCYWPALRYVDFLRALRSFADRRQVAGRFPSLGSIH</sequence>
<dbReference type="InterPro" id="IPR001441">
    <property type="entry name" value="UPP_synth-like"/>
</dbReference>
<dbReference type="Proteomes" id="UP000791080">
    <property type="component" value="Unassembled WGS sequence"/>
</dbReference>
<dbReference type="Pfam" id="PF01255">
    <property type="entry name" value="Prenyltransf"/>
    <property type="match status" value="1"/>
</dbReference>
<reference evidence="4 5" key="1">
    <citation type="submission" date="2013-07" db="EMBL/GenBank/DDBJ databases">
        <authorList>
            <consortium name="DOE Joint Genome Institute"/>
            <person name="Reeve W."/>
            <person name="Huntemann M."/>
            <person name="Han J."/>
            <person name="Chen A."/>
            <person name="Kyrpides N."/>
            <person name="Mavromatis K."/>
            <person name="Markowitz V."/>
            <person name="Palaniappan K."/>
            <person name="Ivanova N."/>
            <person name="Schaumberg A."/>
            <person name="Pati A."/>
            <person name="Liolios K."/>
            <person name="Nordberg H.P."/>
            <person name="Cantor M.N."/>
            <person name="Hua S.X."/>
            <person name="Woyke T."/>
        </authorList>
    </citation>
    <scope>NUCLEOTIDE SEQUENCE [LARGE SCALE GENOMIC DNA]</scope>
    <source>
        <strain evidence="4 5">DSM 43889</strain>
    </source>
</reference>